<dbReference type="GeneID" id="28732581"/>
<feature type="domain" description="F-box" evidence="2">
    <location>
        <begin position="147"/>
        <end position="184"/>
    </location>
</feature>
<dbReference type="InterPro" id="IPR036047">
    <property type="entry name" value="F-box-like_dom_sf"/>
</dbReference>
<dbReference type="OrthoDB" id="3219396at2759"/>
<comment type="caution">
    <text evidence="3">The sequence shown here is derived from an EMBL/GenBank/DDBJ whole genome shotgun (WGS) entry which is preliminary data.</text>
</comment>
<dbReference type="InterPro" id="IPR001810">
    <property type="entry name" value="F-box_dom"/>
</dbReference>
<evidence type="ECO:0000313" key="4">
    <source>
        <dbReference type="Proteomes" id="UP000038010"/>
    </source>
</evidence>
<dbReference type="Pfam" id="PF00646">
    <property type="entry name" value="F-box"/>
    <property type="match status" value="1"/>
</dbReference>
<dbReference type="SUPFAM" id="SSF81383">
    <property type="entry name" value="F-box domain"/>
    <property type="match status" value="1"/>
</dbReference>
<dbReference type="PROSITE" id="PS50181">
    <property type="entry name" value="FBOX"/>
    <property type="match status" value="1"/>
</dbReference>
<feature type="region of interest" description="Disordered" evidence="1">
    <location>
        <begin position="246"/>
        <end position="280"/>
    </location>
</feature>
<proteinExistence type="predicted"/>
<dbReference type="CDD" id="cd09917">
    <property type="entry name" value="F-box_SF"/>
    <property type="match status" value="1"/>
</dbReference>
<keyword evidence="4" id="KW-1185">Reference proteome</keyword>
<organism evidence="3 4">
    <name type="scientific">Cyphellophora attinorum</name>
    <dbReference type="NCBI Taxonomy" id="1664694"/>
    <lineage>
        <taxon>Eukaryota</taxon>
        <taxon>Fungi</taxon>
        <taxon>Dikarya</taxon>
        <taxon>Ascomycota</taxon>
        <taxon>Pezizomycotina</taxon>
        <taxon>Eurotiomycetes</taxon>
        <taxon>Chaetothyriomycetidae</taxon>
        <taxon>Chaetothyriales</taxon>
        <taxon>Cyphellophoraceae</taxon>
        <taxon>Cyphellophora</taxon>
    </lineage>
</organism>
<protein>
    <recommendedName>
        <fullName evidence="2">F-box domain-containing protein</fullName>
    </recommendedName>
</protein>
<feature type="compositionally biased region" description="Polar residues" evidence="1">
    <location>
        <begin position="248"/>
        <end position="280"/>
    </location>
</feature>
<dbReference type="RefSeq" id="XP_017996718.1">
    <property type="nucleotide sequence ID" value="XM_018140700.1"/>
</dbReference>
<evidence type="ECO:0000313" key="3">
    <source>
        <dbReference type="EMBL" id="KPI36755.1"/>
    </source>
</evidence>
<gene>
    <name evidence="3" type="ORF">AB675_11821</name>
</gene>
<evidence type="ECO:0000259" key="2">
    <source>
        <dbReference type="PROSITE" id="PS50181"/>
    </source>
</evidence>
<reference evidence="3 4" key="1">
    <citation type="submission" date="2015-06" db="EMBL/GenBank/DDBJ databases">
        <title>Draft genome of the ant-associated black yeast Phialophora attae CBS 131958.</title>
        <authorList>
            <person name="Moreno L.F."/>
            <person name="Stielow B.J."/>
            <person name="de Hoog S."/>
            <person name="Vicente V.A."/>
            <person name="Weiss V.A."/>
            <person name="de Vries M."/>
            <person name="Cruz L.M."/>
            <person name="Souza E.M."/>
        </authorList>
    </citation>
    <scope>NUCLEOTIDE SEQUENCE [LARGE SCALE GENOMIC DNA]</scope>
    <source>
        <strain evidence="3 4">CBS 131958</strain>
    </source>
</reference>
<accession>A0A0N1GZV7</accession>
<evidence type="ECO:0000256" key="1">
    <source>
        <dbReference type="SAM" id="MobiDB-lite"/>
    </source>
</evidence>
<dbReference type="AlphaFoldDB" id="A0A0N1GZV7"/>
<name>A0A0N1GZV7_9EURO</name>
<sequence length="280" mass="32286">MEVRDLPLNDESEQTWLIEDDVSRMISHGEWTSFDTSRKVVVQVVDIEYADGPPGGYVDAFNAVAAGRYKYGLRMRNGMKVARLPWVPEQIKDAVEGVPKRKRYQPRGKQLYKLNEPWTLRSPKWDPSANIEVPLPKDTLTASDRSAPSLDSLPDEILLHIISFCDTTARLCLSRTNERYRWLVGPQSCTPWDIHLFDRRLRHDQRRPVGLIRWIGRRGLKWLSEFSPMNPLAMAFNRRFDRKHQKFQEQTAVRQGTQQNPNTDGGSQKHAQAQAASTAY</sequence>
<dbReference type="VEuPathDB" id="FungiDB:AB675_11821"/>
<dbReference type="Proteomes" id="UP000038010">
    <property type="component" value="Unassembled WGS sequence"/>
</dbReference>
<dbReference type="EMBL" id="LFJN01000028">
    <property type="protein sequence ID" value="KPI36755.1"/>
    <property type="molecule type" value="Genomic_DNA"/>
</dbReference>